<organism evidence="1">
    <name type="scientific">bioreactor metagenome</name>
    <dbReference type="NCBI Taxonomy" id="1076179"/>
    <lineage>
        <taxon>unclassified sequences</taxon>
        <taxon>metagenomes</taxon>
        <taxon>ecological metagenomes</taxon>
    </lineage>
</organism>
<dbReference type="EMBL" id="VSSQ01006163">
    <property type="protein sequence ID" value="MPM31747.1"/>
    <property type="molecule type" value="Genomic_DNA"/>
</dbReference>
<evidence type="ECO:0000313" key="1">
    <source>
        <dbReference type="EMBL" id="MPM31747.1"/>
    </source>
</evidence>
<gene>
    <name evidence="1" type="ORF">SDC9_78304</name>
</gene>
<comment type="caution">
    <text evidence="1">The sequence shown here is derived from an EMBL/GenBank/DDBJ whole genome shotgun (WGS) entry which is preliminary data.</text>
</comment>
<dbReference type="AlphaFoldDB" id="A0A644YTW5"/>
<reference evidence="1" key="1">
    <citation type="submission" date="2019-08" db="EMBL/GenBank/DDBJ databases">
        <authorList>
            <person name="Kucharzyk K."/>
            <person name="Murdoch R.W."/>
            <person name="Higgins S."/>
            <person name="Loffler F."/>
        </authorList>
    </citation>
    <scope>NUCLEOTIDE SEQUENCE</scope>
</reference>
<proteinExistence type="predicted"/>
<name>A0A644YTW5_9ZZZZ</name>
<accession>A0A644YTW5</accession>
<sequence>MIRYQSPQRYANRLYYRYTCEQCGFHSHWMMQYFRDLPSCAEVGFGPGSEPGSPVPYHFKRLDIMLQHILEGRRADRRTDSLVYDVLARARKCPKCGHQQSWFPVQRLFTFSANRYNRKHPMLSEPDIVFCGNSPQEEFDLLEKPCSITVVHHAEASEANEPGTYLCINEMTKGKAYGSFYYNQDTRFGDNVITVRSLSGIVVLTYYFRAESGAGIKIYYEHFKFEITAVFPPDSSEQG</sequence>
<protein>
    <submittedName>
        <fullName evidence="1">Uncharacterized protein</fullName>
    </submittedName>
</protein>